<feature type="transmembrane region" description="Helical" evidence="5">
    <location>
        <begin position="56"/>
        <end position="76"/>
    </location>
</feature>
<feature type="transmembrane region" description="Helical" evidence="5">
    <location>
        <begin position="374"/>
        <end position="394"/>
    </location>
</feature>
<dbReference type="SUPFAM" id="SSF103473">
    <property type="entry name" value="MFS general substrate transporter"/>
    <property type="match status" value="1"/>
</dbReference>
<dbReference type="GeneID" id="128198438"/>
<dbReference type="PANTHER" id="PTHR48021:SF68">
    <property type="entry name" value="MAJOR FACILITATOR SUPERFAMILY (MFS) PROFILE DOMAIN-CONTAINING PROTEIN"/>
    <property type="match status" value="1"/>
</dbReference>
<feature type="transmembrane region" description="Helical" evidence="5">
    <location>
        <begin position="6"/>
        <end position="27"/>
    </location>
</feature>
<feature type="transmembrane region" description="Helical" evidence="5">
    <location>
        <begin position="346"/>
        <end position="368"/>
    </location>
</feature>
<dbReference type="InterPro" id="IPR005828">
    <property type="entry name" value="MFS_sugar_transport-like"/>
</dbReference>
<evidence type="ECO:0000256" key="4">
    <source>
        <dbReference type="ARBA" id="ARBA00023136"/>
    </source>
</evidence>
<keyword evidence="7" id="KW-1185">Reference proteome</keyword>
<feature type="transmembrane region" description="Helical" evidence="5">
    <location>
        <begin position="276"/>
        <end position="298"/>
    </location>
</feature>
<keyword evidence="4 5" id="KW-0472">Membrane</keyword>
<feature type="domain" description="Major facilitator superfamily (MFS) profile" evidence="6">
    <location>
        <begin position="1"/>
        <end position="399"/>
    </location>
</feature>
<dbReference type="PANTHER" id="PTHR48021">
    <property type="match status" value="1"/>
</dbReference>
<feature type="transmembrane region" description="Helical" evidence="5">
    <location>
        <begin position="245"/>
        <end position="264"/>
    </location>
</feature>
<comment type="subcellular location">
    <subcellularLocation>
        <location evidence="1">Membrane</location>
        <topology evidence="1">Multi-pass membrane protein</topology>
    </subcellularLocation>
</comment>
<dbReference type="Proteomes" id="UP001652582">
    <property type="component" value="Chromosome 10"/>
</dbReference>
<evidence type="ECO:0000259" key="6">
    <source>
        <dbReference type="PROSITE" id="PS50850"/>
    </source>
</evidence>
<evidence type="ECO:0000256" key="2">
    <source>
        <dbReference type="ARBA" id="ARBA00022692"/>
    </source>
</evidence>
<dbReference type="InterPro" id="IPR036259">
    <property type="entry name" value="MFS_trans_sf"/>
</dbReference>
<evidence type="ECO:0000256" key="3">
    <source>
        <dbReference type="ARBA" id="ARBA00022989"/>
    </source>
</evidence>
<evidence type="ECO:0000256" key="5">
    <source>
        <dbReference type="SAM" id="Phobius"/>
    </source>
</evidence>
<dbReference type="RefSeq" id="XP_052739907.1">
    <property type="nucleotide sequence ID" value="XM_052883947.1"/>
</dbReference>
<dbReference type="InterPro" id="IPR020846">
    <property type="entry name" value="MFS_dom"/>
</dbReference>
<feature type="transmembrane region" description="Helical" evidence="5">
    <location>
        <begin position="310"/>
        <end position="334"/>
    </location>
</feature>
<reference evidence="8" key="1">
    <citation type="submission" date="2025-08" db="UniProtKB">
        <authorList>
            <consortium name="RefSeq"/>
        </authorList>
    </citation>
    <scope>IDENTIFICATION</scope>
</reference>
<evidence type="ECO:0000313" key="7">
    <source>
        <dbReference type="Proteomes" id="UP001652582"/>
    </source>
</evidence>
<proteinExistence type="predicted"/>
<organism evidence="7 8">
    <name type="scientific">Bicyclus anynana</name>
    <name type="common">Squinting bush brown butterfly</name>
    <dbReference type="NCBI Taxonomy" id="110368"/>
    <lineage>
        <taxon>Eukaryota</taxon>
        <taxon>Metazoa</taxon>
        <taxon>Ecdysozoa</taxon>
        <taxon>Arthropoda</taxon>
        <taxon>Hexapoda</taxon>
        <taxon>Insecta</taxon>
        <taxon>Pterygota</taxon>
        <taxon>Neoptera</taxon>
        <taxon>Endopterygota</taxon>
        <taxon>Lepidoptera</taxon>
        <taxon>Glossata</taxon>
        <taxon>Ditrysia</taxon>
        <taxon>Papilionoidea</taxon>
        <taxon>Nymphalidae</taxon>
        <taxon>Satyrinae</taxon>
        <taxon>Satyrini</taxon>
        <taxon>Mycalesina</taxon>
        <taxon>Bicyclus</taxon>
    </lineage>
</organism>
<dbReference type="Pfam" id="PF00083">
    <property type="entry name" value="Sugar_tr"/>
    <property type="match status" value="1"/>
</dbReference>
<feature type="transmembrane region" description="Helical" evidence="5">
    <location>
        <begin position="212"/>
        <end position="233"/>
    </location>
</feature>
<dbReference type="Gene3D" id="1.20.1250.20">
    <property type="entry name" value="MFS general substrate transporter like domains"/>
    <property type="match status" value="1"/>
</dbReference>
<name>A0ABM3LLG9_BICAN</name>
<evidence type="ECO:0000256" key="1">
    <source>
        <dbReference type="ARBA" id="ARBA00004141"/>
    </source>
</evidence>
<dbReference type="InterPro" id="IPR050549">
    <property type="entry name" value="MFS_Trehalose_Transporter"/>
</dbReference>
<accession>A0ABM3LLG9</accession>
<sequence length="432" mass="48693">MASWITSIVTFGALPWVFILPMISHFIGRKKTFVFVYLSCFAGFLVLYLCNNLTQLLIGEVVLGIVLGCLHAVGPLTINEYVSPKYRGIIMTIKSASSYWGMWVANVIGTFLNWKNITILAFLCNIYSLTVFMWPESPYWLAEKGKFEECMKSHRWLKGTSVEAEKELDTIVRSYKRSRGEQSDIKSIFSEEYVLSLYKTATNKTFYKPVSIASLIVLQYHLSGKLVCSMYAIELLKKITKDETTAYRGMLILDGITVFSVYCGCVISQFFKRRTYLLSTSSFAIAFLYILSLCLYLIRESIIPENNFITIGLLGFYSVAVSSGPMILLTSICGELIPIRYQRSSAIIVGTVAATIMVVTIKSSLFLFKTLTLAGTFLCFAILSTIITILLYLYMPETKNKSPLEIEEYFVGTSNTRENDKNVGLIARNNSN</sequence>
<gene>
    <name evidence="8" type="primary">LOC128198438</name>
</gene>
<feature type="transmembrane region" description="Helical" evidence="5">
    <location>
        <begin position="34"/>
        <end position="50"/>
    </location>
</feature>
<evidence type="ECO:0000313" key="8">
    <source>
        <dbReference type="RefSeq" id="XP_052739907.1"/>
    </source>
</evidence>
<protein>
    <submittedName>
        <fullName evidence="8">Facilitated trehalose transporter Tret1-like</fullName>
    </submittedName>
</protein>
<keyword evidence="3 5" id="KW-1133">Transmembrane helix</keyword>
<keyword evidence="2 5" id="KW-0812">Transmembrane</keyword>
<dbReference type="PROSITE" id="PS50850">
    <property type="entry name" value="MFS"/>
    <property type="match status" value="1"/>
</dbReference>